<keyword evidence="3" id="KW-0732">Signal</keyword>
<proteinExistence type="predicted"/>
<feature type="transmembrane region" description="Helical" evidence="2">
    <location>
        <begin position="33"/>
        <end position="53"/>
    </location>
</feature>
<keyword evidence="2" id="KW-1133">Transmembrane helix</keyword>
<evidence type="ECO:0000313" key="4">
    <source>
        <dbReference type="EMBL" id="KZV99850.1"/>
    </source>
</evidence>
<evidence type="ECO:0000256" key="3">
    <source>
        <dbReference type="SAM" id="SignalP"/>
    </source>
</evidence>
<dbReference type="InParanoid" id="A0A165MW74"/>
<feature type="signal peptide" evidence="3">
    <location>
        <begin position="1"/>
        <end position="23"/>
    </location>
</feature>
<feature type="non-terminal residue" evidence="4">
    <location>
        <position position="1"/>
    </location>
</feature>
<evidence type="ECO:0000313" key="5">
    <source>
        <dbReference type="Proteomes" id="UP000077266"/>
    </source>
</evidence>
<sequence>MMSPSMQTPGLLILTLLVHGVRADRTAAYTGIGVAIILAVIAIVGFACCWWRASSSRDPSRRKAHIPLTRREHNEGEGVSDVLPGLKVSPHWQPSPPS</sequence>
<accession>A0A165MW74</accession>
<feature type="region of interest" description="Disordered" evidence="1">
    <location>
        <begin position="55"/>
        <end position="98"/>
    </location>
</feature>
<feature type="chain" id="PRO_5007862712" evidence="3">
    <location>
        <begin position="24"/>
        <end position="98"/>
    </location>
</feature>
<gene>
    <name evidence="4" type="ORF">EXIGLDRAFT_723902</name>
</gene>
<evidence type="ECO:0000256" key="2">
    <source>
        <dbReference type="SAM" id="Phobius"/>
    </source>
</evidence>
<evidence type="ECO:0000256" key="1">
    <source>
        <dbReference type="SAM" id="MobiDB-lite"/>
    </source>
</evidence>
<name>A0A165MW74_EXIGL</name>
<keyword evidence="5" id="KW-1185">Reference proteome</keyword>
<dbReference type="EMBL" id="KV425906">
    <property type="protein sequence ID" value="KZV99850.1"/>
    <property type="molecule type" value="Genomic_DNA"/>
</dbReference>
<organism evidence="4 5">
    <name type="scientific">Exidia glandulosa HHB12029</name>
    <dbReference type="NCBI Taxonomy" id="1314781"/>
    <lineage>
        <taxon>Eukaryota</taxon>
        <taxon>Fungi</taxon>
        <taxon>Dikarya</taxon>
        <taxon>Basidiomycota</taxon>
        <taxon>Agaricomycotina</taxon>
        <taxon>Agaricomycetes</taxon>
        <taxon>Auriculariales</taxon>
        <taxon>Exidiaceae</taxon>
        <taxon>Exidia</taxon>
    </lineage>
</organism>
<dbReference type="AlphaFoldDB" id="A0A165MW74"/>
<protein>
    <submittedName>
        <fullName evidence="4">Uncharacterized protein</fullName>
    </submittedName>
</protein>
<dbReference type="Proteomes" id="UP000077266">
    <property type="component" value="Unassembled WGS sequence"/>
</dbReference>
<keyword evidence="2" id="KW-0812">Transmembrane</keyword>
<keyword evidence="2" id="KW-0472">Membrane</keyword>
<reference evidence="4 5" key="1">
    <citation type="journal article" date="2016" name="Mol. Biol. Evol.">
        <title>Comparative Genomics of Early-Diverging Mushroom-Forming Fungi Provides Insights into the Origins of Lignocellulose Decay Capabilities.</title>
        <authorList>
            <person name="Nagy L.G."/>
            <person name="Riley R."/>
            <person name="Tritt A."/>
            <person name="Adam C."/>
            <person name="Daum C."/>
            <person name="Floudas D."/>
            <person name="Sun H."/>
            <person name="Yadav J.S."/>
            <person name="Pangilinan J."/>
            <person name="Larsson K.H."/>
            <person name="Matsuura K."/>
            <person name="Barry K."/>
            <person name="Labutti K."/>
            <person name="Kuo R."/>
            <person name="Ohm R.A."/>
            <person name="Bhattacharya S.S."/>
            <person name="Shirouzu T."/>
            <person name="Yoshinaga Y."/>
            <person name="Martin F.M."/>
            <person name="Grigoriev I.V."/>
            <person name="Hibbett D.S."/>
        </authorList>
    </citation>
    <scope>NUCLEOTIDE SEQUENCE [LARGE SCALE GENOMIC DNA]</scope>
    <source>
        <strain evidence="4 5">HHB12029</strain>
    </source>
</reference>